<sequence>MINITSDKLNGCLLRLYLFSVSKDFSSKNCEFCLVSCGTSSLPSCYQRTTRDADTLRRPTLTTMPEK</sequence>
<evidence type="ECO:0000313" key="1">
    <source>
        <dbReference type="EMBL" id="JAI92201.1"/>
    </source>
</evidence>
<dbReference type="EMBL" id="LRGB01017152">
    <property type="protein sequence ID" value="KZR98418.1"/>
    <property type="molecule type" value="Genomic_DNA"/>
</dbReference>
<keyword evidence="3" id="KW-1185">Reference proteome</keyword>
<dbReference type="AlphaFoldDB" id="A0A0P4Z249"/>
<evidence type="ECO:0000313" key="3">
    <source>
        <dbReference type="Proteomes" id="UP000076858"/>
    </source>
</evidence>
<proteinExistence type="predicted"/>
<evidence type="ECO:0000313" key="2">
    <source>
        <dbReference type="EMBL" id="KZR98418.1"/>
    </source>
</evidence>
<dbReference type="EMBL" id="GDIP01231200">
    <property type="protein sequence ID" value="JAI92201.1"/>
    <property type="molecule type" value="Transcribed_RNA"/>
</dbReference>
<gene>
    <name evidence="2" type="ORF">APZ42_006174</name>
</gene>
<name>A0A0P4Z249_9CRUS</name>
<reference evidence="1" key="2">
    <citation type="submission" date="2015-10" db="EMBL/GenBank/DDBJ databases">
        <authorList>
            <person name="Gilbert D.G."/>
        </authorList>
    </citation>
    <scope>NUCLEOTIDE SEQUENCE</scope>
</reference>
<reference evidence="2 3" key="3">
    <citation type="submission" date="2016-03" db="EMBL/GenBank/DDBJ databases">
        <title>EvidentialGene: Evidence-directed Construction of Genes on Genomes.</title>
        <authorList>
            <person name="Gilbert D.G."/>
            <person name="Choi J.-H."/>
            <person name="Mockaitis K."/>
            <person name="Colbourne J."/>
            <person name="Pfrender M."/>
        </authorList>
    </citation>
    <scope>NUCLEOTIDE SEQUENCE [LARGE SCALE GENOMIC DNA]</scope>
    <source>
        <strain evidence="2 3">Xinb3</strain>
        <tissue evidence="2">Complete organism</tissue>
    </source>
</reference>
<dbReference type="Proteomes" id="UP000076858">
    <property type="component" value="Unassembled WGS sequence"/>
</dbReference>
<reference evidence="1" key="1">
    <citation type="submission" date="2015-10" db="EMBL/GenBank/DDBJ databases">
        <title>Daphnia magna gene sets from two clonal populations assembled and annotated with EvidentialGene.</title>
        <authorList>
            <person name="Gilbert D."/>
            <person name="Podicheti R."/>
            <person name="Orsini L."/>
            <person name="Colbourne J."/>
            <person name="Pfrender M."/>
        </authorList>
    </citation>
    <scope>NUCLEOTIDE SEQUENCE</scope>
</reference>
<accession>A0A0P4Z249</accession>
<organism evidence="1">
    <name type="scientific">Daphnia magna</name>
    <dbReference type="NCBI Taxonomy" id="35525"/>
    <lineage>
        <taxon>Eukaryota</taxon>
        <taxon>Metazoa</taxon>
        <taxon>Ecdysozoa</taxon>
        <taxon>Arthropoda</taxon>
        <taxon>Crustacea</taxon>
        <taxon>Branchiopoda</taxon>
        <taxon>Diplostraca</taxon>
        <taxon>Cladocera</taxon>
        <taxon>Anomopoda</taxon>
        <taxon>Daphniidae</taxon>
        <taxon>Daphnia</taxon>
    </lineage>
</organism>
<protein>
    <submittedName>
        <fullName evidence="1">Uncharacterized protein</fullName>
    </submittedName>
</protein>